<name>A0ABD3A179_9GENT</name>
<dbReference type="EMBL" id="JBJUIK010000006">
    <property type="protein sequence ID" value="KAL3525486.1"/>
    <property type="molecule type" value="Genomic_DNA"/>
</dbReference>
<dbReference type="GO" id="GO:0008289">
    <property type="term" value="F:lipid binding"/>
    <property type="evidence" value="ECO:0007669"/>
    <property type="project" value="UniProtKB-KW"/>
</dbReference>
<keyword evidence="2" id="KW-0446">Lipid-binding</keyword>
<evidence type="ECO:0000313" key="6">
    <source>
        <dbReference type="Proteomes" id="UP001630127"/>
    </source>
</evidence>
<dbReference type="AlphaFoldDB" id="A0ABD3A179"/>
<reference evidence="5 6" key="1">
    <citation type="submission" date="2024-11" db="EMBL/GenBank/DDBJ databases">
        <title>A near-complete genome assembly of Cinchona calisaya.</title>
        <authorList>
            <person name="Lian D.C."/>
            <person name="Zhao X.W."/>
            <person name="Wei L."/>
        </authorList>
    </citation>
    <scope>NUCLEOTIDE SEQUENCE [LARGE SCALE GENOMIC DNA]</scope>
    <source>
        <tissue evidence="5">Nenye</tissue>
    </source>
</reference>
<evidence type="ECO:0000256" key="2">
    <source>
        <dbReference type="ARBA" id="ARBA00023121"/>
    </source>
</evidence>
<feature type="chain" id="PRO_5044814966" description="Bifunctional inhibitor/plant lipid transfer protein/seed storage helical domain-containing protein" evidence="3">
    <location>
        <begin position="30"/>
        <end position="97"/>
    </location>
</feature>
<dbReference type="Proteomes" id="UP001630127">
    <property type="component" value="Unassembled WGS sequence"/>
</dbReference>
<dbReference type="Pfam" id="PF00234">
    <property type="entry name" value="Tryp_alpha_amyl"/>
    <property type="match status" value="1"/>
</dbReference>
<feature type="domain" description="Bifunctional inhibitor/plant lipid transfer protein/seed storage helical" evidence="4">
    <location>
        <begin position="32"/>
        <end position="97"/>
    </location>
</feature>
<comment type="caution">
    <text evidence="5">The sequence shown here is derived from an EMBL/GenBank/DDBJ whole genome shotgun (WGS) entry which is preliminary data.</text>
</comment>
<dbReference type="InterPro" id="IPR016140">
    <property type="entry name" value="Bifunc_inhib/LTP/seed_store"/>
</dbReference>
<keyword evidence="1" id="KW-0813">Transport</keyword>
<organism evidence="5 6">
    <name type="scientific">Cinchona calisaya</name>
    <dbReference type="NCBI Taxonomy" id="153742"/>
    <lineage>
        <taxon>Eukaryota</taxon>
        <taxon>Viridiplantae</taxon>
        <taxon>Streptophyta</taxon>
        <taxon>Embryophyta</taxon>
        <taxon>Tracheophyta</taxon>
        <taxon>Spermatophyta</taxon>
        <taxon>Magnoliopsida</taxon>
        <taxon>eudicotyledons</taxon>
        <taxon>Gunneridae</taxon>
        <taxon>Pentapetalae</taxon>
        <taxon>asterids</taxon>
        <taxon>lamiids</taxon>
        <taxon>Gentianales</taxon>
        <taxon>Rubiaceae</taxon>
        <taxon>Cinchonoideae</taxon>
        <taxon>Cinchoneae</taxon>
        <taxon>Cinchona</taxon>
    </lineage>
</organism>
<accession>A0ABD3A179</accession>
<evidence type="ECO:0000259" key="4">
    <source>
        <dbReference type="SMART" id="SM00499"/>
    </source>
</evidence>
<evidence type="ECO:0000256" key="1">
    <source>
        <dbReference type="ARBA" id="ARBA00022448"/>
    </source>
</evidence>
<dbReference type="CDD" id="cd01959">
    <property type="entry name" value="nsLTP2"/>
    <property type="match status" value="1"/>
</dbReference>
<evidence type="ECO:0000313" key="5">
    <source>
        <dbReference type="EMBL" id="KAL3525486.1"/>
    </source>
</evidence>
<dbReference type="SUPFAM" id="SSF47699">
    <property type="entry name" value="Bifunctional inhibitor/lipid-transfer protein/seed storage 2S albumin"/>
    <property type="match status" value="1"/>
</dbReference>
<keyword evidence="3" id="KW-0732">Signal</keyword>
<dbReference type="PANTHER" id="PTHR33214:SF44">
    <property type="entry name" value="NON-SPECIFIC LIPID TRANSFER PROTEIN GPI-ANCHORED 33"/>
    <property type="match status" value="1"/>
</dbReference>
<dbReference type="SMART" id="SM00499">
    <property type="entry name" value="AAI"/>
    <property type="match status" value="1"/>
</dbReference>
<dbReference type="PANTHER" id="PTHR33214">
    <property type="entry name" value="BIFUNCTIONAL INHIBITOR/LIPID-TRANSFER PROTEIN/SEED STORAGE 2S ALBUMIN SUPERFAMILY PROTEIN"/>
    <property type="match status" value="1"/>
</dbReference>
<proteinExistence type="predicted"/>
<keyword evidence="6" id="KW-1185">Reference proteome</keyword>
<feature type="signal peptide" evidence="3">
    <location>
        <begin position="1"/>
        <end position="29"/>
    </location>
</feature>
<gene>
    <name evidence="5" type="ORF">ACH5RR_013858</name>
</gene>
<dbReference type="InterPro" id="IPR033872">
    <property type="entry name" value="nsLTP2"/>
</dbReference>
<dbReference type="InterPro" id="IPR036312">
    <property type="entry name" value="Bifun_inhib/LTP/seed_sf"/>
</dbReference>
<protein>
    <recommendedName>
        <fullName evidence="4">Bifunctional inhibitor/plant lipid transfer protein/seed storage helical domain-containing protein</fullName>
    </recommendedName>
</protein>
<dbReference type="Gene3D" id="1.10.110.10">
    <property type="entry name" value="Plant lipid-transfer and hydrophobic proteins"/>
    <property type="match status" value="1"/>
</dbReference>
<sequence>MKMKFSHVFAAGCLVILVMLASQAQVSRAVTCTITELSPCLSAITGPNPPSQACCAKLMQQRPCLCGYIKDPNFGSYVNSPKAKGIAKTCNVPIPKC</sequence>
<evidence type="ECO:0000256" key="3">
    <source>
        <dbReference type="SAM" id="SignalP"/>
    </source>
</evidence>